<feature type="transmembrane region" description="Helical" evidence="6">
    <location>
        <begin position="186"/>
        <end position="207"/>
    </location>
</feature>
<name>A0AAE0LR94_9PEZI</name>
<evidence type="ECO:0000256" key="5">
    <source>
        <dbReference type="SAM" id="MobiDB-lite"/>
    </source>
</evidence>
<evidence type="ECO:0000256" key="1">
    <source>
        <dbReference type="ARBA" id="ARBA00004167"/>
    </source>
</evidence>
<reference evidence="8" key="2">
    <citation type="submission" date="2023-06" db="EMBL/GenBank/DDBJ databases">
        <authorList>
            <consortium name="Lawrence Berkeley National Laboratory"/>
            <person name="Haridas S."/>
            <person name="Hensen N."/>
            <person name="Bonometti L."/>
            <person name="Westerberg I."/>
            <person name="Brannstrom I.O."/>
            <person name="Guillou S."/>
            <person name="Cros-Aarteil S."/>
            <person name="Calhoun S."/>
            <person name="Kuo A."/>
            <person name="Mondo S."/>
            <person name="Pangilinan J."/>
            <person name="Riley R."/>
            <person name="Labutti K."/>
            <person name="Andreopoulos B."/>
            <person name="Lipzen A."/>
            <person name="Chen C."/>
            <person name="Yanf M."/>
            <person name="Daum C."/>
            <person name="Ng V."/>
            <person name="Clum A."/>
            <person name="Steindorff A."/>
            <person name="Ohm R."/>
            <person name="Martin F."/>
            <person name="Silar P."/>
            <person name="Natvig D."/>
            <person name="Lalanne C."/>
            <person name="Gautier V."/>
            <person name="Ament-Velasquez S.L."/>
            <person name="Kruys A."/>
            <person name="Hutchinson M.I."/>
            <person name="Powell A.J."/>
            <person name="Barry K."/>
            <person name="Miller A.N."/>
            <person name="Grigoriev I.V."/>
            <person name="Debuchy R."/>
            <person name="Gladieux P."/>
            <person name="Thoren M.H."/>
            <person name="Johannesson H."/>
        </authorList>
    </citation>
    <scope>NUCLEOTIDE SEQUENCE</scope>
    <source>
        <strain evidence="8">CBS 168.71</strain>
    </source>
</reference>
<feature type="compositionally biased region" description="Low complexity" evidence="5">
    <location>
        <begin position="135"/>
        <end position="145"/>
    </location>
</feature>
<evidence type="ECO:0000256" key="3">
    <source>
        <dbReference type="ARBA" id="ARBA00022989"/>
    </source>
</evidence>
<keyword evidence="3 6" id="KW-1133">Transmembrane helix</keyword>
<accession>A0AAE0LR94</accession>
<gene>
    <name evidence="8" type="ORF">B0H64DRAFT_190184</name>
</gene>
<dbReference type="PANTHER" id="PTHR15549">
    <property type="entry name" value="PAIRED IMMUNOGLOBULIN-LIKE TYPE 2 RECEPTOR"/>
    <property type="match status" value="1"/>
</dbReference>
<dbReference type="GeneID" id="87836003"/>
<evidence type="ECO:0008006" key="10">
    <source>
        <dbReference type="Google" id="ProtNLM"/>
    </source>
</evidence>
<evidence type="ECO:0000313" key="8">
    <source>
        <dbReference type="EMBL" id="KAK3294557.1"/>
    </source>
</evidence>
<evidence type="ECO:0000256" key="2">
    <source>
        <dbReference type="ARBA" id="ARBA00022692"/>
    </source>
</evidence>
<evidence type="ECO:0000313" key="9">
    <source>
        <dbReference type="Proteomes" id="UP001278766"/>
    </source>
</evidence>
<dbReference type="AlphaFoldDB" id="A0AAE0LR94"/>
<dbReference type="InterPro" id="IPR051694">
    <property type="entry name" value="Immunoregulatory_rcpt-like"/>
</dbReference>
<dbReference type="GO" id="GO:0071944">
    <property type="term" value="C:cell periphery"/>
    <property type="evidence" value="ECO:0007669"/>
    <property type="project" value="UniProtKB-ARBA"/>
</dbReference>
<sequence>MRPLRFLTAFLPCVLADMDFINPPPFGAVGDVSKNPTYVIGSVVEVAWTPGGEGKQTSLTLWQLNATTAEFFGSMQYVTRKVVDVSTFTWIVATTKDLSVSNMFFLSIFEEGKANADANSHYFNLTRNSDTRPTAAEASSSASSETRIAPTSTSATVPAETTTDPAATSSAPSSESPSGLDSGAKIGIGVAIPCAAILGVVAGYLIFRRRKRMNEPPAAPTYHDDNPYNGVSGEKWGQYSENGPGISMPAAYGHGGSAKYYQPAELGVVEEPRRVFELPAS</sequence>
<reference evidence="8" key="1">
    <citation type="journal article" date="2023" name="Mol. Phylogenet. Evol.">
        <title>Genome-scale phylogeny and comparative genomics of the fungal order Sordariales.</title>
        <authorList>
            <person name="Hensen N."/>
            <person name="Bonometti L."/>
            <person name="Westerberg I."/>
            <person name="Brannstrom I.O."/>
            <person name="Guillou S."/>
            <person name="Cros-Aarteil S."/>
            <person name="Calhoun S."/>
            <person name="Haridas S."/>
            <person name="Kuo A."/>
            <person name="Mondo S."/>
            <person name="Pangilinan J."/>
            <person name="Riley R."/>
            <person name="LaButti K."/>
            <person name="Andreopoulos B."/>
            <person name="Lipzen A."/>
            <person name="Chen C."/>
            <person name="Yan M."/>
            <person name="Daum C."/>
            <person name="Ng V."/>
            <person name="Clum A."/>
            <person name="Steindorff A."/>
            <person name="Ohm R.A."/>
            <person name="Martin F."/>
            <person name="Silar P."/>
            <person name="Natvig D.O."/>
            <person name="Lalanne C."/>
            <person name="Gautier V."/>
            <person name="Ament-Velasquez S.L."/>
            <person name="Kruys A."/>
            <person name="Hutchinson M.I."/>
            <person name="Powell A.J."/>
            <person name="Barry K."/>
            <person name="Miller A.N."/>
            <person name="Grigoriev I.V."/>
            <person name="Debuchy R."/>
            <person name="Gladieux P."/>
            <person name="Hiltunen Thoren M."/>
            <person name="Johannesson H."/>
        </authorList>
    </citation>
    <scope>NUCLEOTIDE SEQUENCE</scope>
    <source>
        <strain evidence="8">CBS 168.71</strain>
    </source>
</reference>
<comment type="subcellular location">
    <subcellularLocation>
        <location evidence="1">Membrane</location>
        <topology evidence="1">Single-pass membrane protein</topology>
    </subcellularLocation>
</comment>
<feature type="compositionally biased region" description="Low complexity" evidence="5">
    <location>
        <begin position="158"/>
        <end position="178"/>
    </location>
</feature>
<dbReference type="RefSeq" id="XP_062658071.1">
    <property type="nucleotide sequence ID" value="XM_062799055.1"/>
</dbReference>
<evidence type="ECO:0000256" key="6">
    <source>
        <dbReference type="SAM" id="Phobius"/>
    </source>
</evidence>
<protein>
    <recommendedName>
        <fullName evidence="10">Mid2 domain-containing protein</fullName>
    </recommendedName>
</protein>
<dbReference type="GO" id="GO:0016020">
    <property type="term" value="C:membrane"/>
    <property type="evidence" value="ECO:0007669"/>
    <property type="project" value="UniProtKB-SubCell"/>
</dbReference>
<proteinExistence type="predicted"/>
<comment type="caution">
    <text evidence="8">The sequence shown here is derived from an EMBL/GenBank/DDBJ whole genome shotgun (WGS) entry which is preliminary data.</text>
</comment>
<dbReference type="EMBL" id="JAUEPN010000005">
    <property type="protein sequence ID" value="KAK3294557.1"/>
    <property type="molecule type" value="Genomic_DNA"/>
</dbReference>
<evidence type="ECO:0000256" key="4">
    <source>
        <dbReference type="ARBA" id="ARBA00023136"/>
    </source>
</evidence>
<evidence type="ECO:0000256" key="7">
    <source>
        <dbReference type="SAM" id="SignalP"/>
    </source>
</evidence>
<keyword evidence="7" id="KW-0732">Signal</keyword>
<feature type="signal peptide" evidence="7">
    <location>
        <begin position="1"/>
        <end position="16"/>
    </location>
</feature>
<organism evidence="8 9">
    <name type="scientific">Chaetomium fimeti</name>
    <dbReference type="NCBI Taxonomy" id="1854472"/>
    <lineage>
        <taxon>Eukaryota</taxon>
        <taxon>Fungi</taxon>
        <taxon>Dikarya</taxon>
        <taxon>Ascomycota</taxon>
        <taxon>Pezizomycotina</taxon>
        <taxon>Sordariomycetes</taxon>
        <taxon>Sordariomycetidae</taxon>
        <taxon>Sordariales</taxon>
        <taxon>Chaetomiaceae</taxon>
        <taxon>Chaetomium</taxon>
    </lineage>
</organism>
<feature type="chain" id="PRO_5042179960" description="Mid2 domain-containing protein" evidence="7">
    <location>
        <begin position="17"/>
        <end position="281"/>
    </location>
</feature>
<keyword evidence="2 6" id="KW-0812">Transmembrane</keyword>
<keyword evidence="9" id="KW-1185">Reference proteome</keyword>
<feature type="region of interest" description="Disordered" evidence="5">
    <location>
        <begin position="125"/>
        <end position="180"/>
    </location>
</feature>
<keyword evidence="4 6" id="KW-0472">Membrane</keyword>
<dbReference type="PANTHER" id="PTHR15549:SF30">
    <property type="entry name" value="MID2 DOMAIN-CONTAINING PROTEIN"/>
    <property type="match status" value="1"/>
</dbReference>
<dbReference type="Proteomes" id="UP001278766">
    <property type="component" value="Unassembled WGS sequence"/>
</dbReference>